<dbReference type="EMBL" id="QGKX02001621">
    <property type="protein sequence ID" value="KAF3505021.1"/>
    <property type="molecule type" value="Genomic_DNA"/>
</dbReference>
<evidence type="ECO:0000313" key="2">
    <source>
        <dbReference type="Proteomes" id="UP000712600"/>
    </source>
</evidence>
<accession>A0A8S9NS50</accession>
<evidence type="ECO:0000313" key="1">
    <source>
        <dbReference type="EMBL" id="KAF3505021.1"/>
    </source>
</evidence>
<name>A0A8S9NS50_BRACR</name>
<sequence length="59" mass="6117">MIKSHPGEDKLVGLRTVDIGGVKESNAGVDSVVEKSDGVSFPFRITMEGGEAQAAKALS</sequence>
<comment type="caution">
    <text evidence="1">The sequence shown here is derived from an EMBL/GenBank/DDBJ whole genome shotgun (WGS) entry which is preliminary data.</text>
</comment>
<reference evidence="1" key="1">
    <citation type="submission" date="2019-12" db="EMBL/GenBank/DDBJ databases">
        <title>Genome sequencing and annotation of Brassica cretica.</title>
        <authorList>
            <person name="Studholme D.J."/>
            <person name="Sarris P."/>
        </authorList>
    </citation>
    <scope>NUCLEOTIDE SEQUENCE</scope>
    <source>
        <strain evidence="1">PFS-109/04</strain>
        <tissue evidence="1">Leaf</tissue>
    </source>
</reference>
<organism evidence="1 2">
    <name type="scientific">Brassica cretica</name>
    <name type="common">Mustard</name>
    <dbReference type="NCBI Taxonomy" id="69181"/>
    <lineage>
        <taxon>Eukaryota</taxon>
        <taxon>Viridiplantae</taxon>
        <taxon>Streptophyta</taxon>
        <taxon>Embryophyta</taxon>
        <taxon>Tracheophyta</taxon>
        <taxon>Spermatophyta</taxon>
        <taxon>Magnoliopsida</taxon>
        <taxon>eudicotyledons</taxon>
        <taxon>Gunneridae</taxon>
        <taxon>Pentapetalae</taxon>
        <taxon>rosids</taxon>
        <taxon>malvids</taxon>
        <taxon>Brassicales</taxon>
        <taxon>Brassicaceae</taxon>
        <taxon>Brassiceae</taxon>
        <taxon>Brassica</taxon>
    </lineage>
</organism>
<gene>
    <name evidence="1" type="ORF">F2Q69_00041178</name>
</gene>
<dbReference type="Proteomes" id="UP000712600">
    <property type="component" value="Unassembled WGS sequence"/>
</dbReference>
<protein>
    <submittedName>
        <fullName evidence="1">Uncharacterized protein</fullName>
    </submittedName>
</protein>
<proteinExistence type="predicted"/>
<dbReference type="AlphaFoldDB" id="A0A8S9NS50"/>